<name>A0A4C1YD58_EUMVA</name>
<dbReference type="Proteomes" id="UP000299102">
    <property type="component" value="Unassembled WGS sequence"/>
</dbReference>
<evidence type="ECO:0000313" key="1">
    <source>
        <dbReference type="EMBL" id="GBP73958.1"/>
    </source>
</evidence>
<comment type="caution">
    <text evidence="1">The sequence shown here is derived from an EMBL/GenBank/DDBJ whole genome shotgun (WGS) entry which is preliminary data.</text>
</comment>
<accession>A0A4C1YD58</accession>
<evidence type="ECO:0000313" key="2">
    <source>
        <dbReference type="Proteomes" id="UP000299102"/>
    </source>
</evidence>
<proteinExistence type="predicted"/>
<keyword evidence="2" id="KW-1185">Reference proteome</keyword>
<reference evidence="1 2" key="1">
    <citation type="journal article" date="2019" name="Commun. Biol.">
        <title>The bagworm genome reveals a unique fibroin gene that provides high tensile strength.</title>
        <authorList>
            <person name="Kono N."/>
            <person name="Nakamura H."/>
            <person name="Ohtoshi R."/>
            <person name="Tomita M."/>
            <person name="Numata K."/>
            <person name="Arakawa K."/>
        </authorList>
    </citation>
    <scope>NUCLEOTIDE SEQUENCE [LARGE SCALE GENOMIC DNA]</scope>
</reference>
<dbReference type="EMBL" id="BGZK01001193">
    <property type="protein sequence ID" value="GBP73958.1"/>
    <property type="molecule type" value="Genomic_DNA"/>
</dbReference>
<sequence length="178" mass="20432">MAGSNCETWIRNKYSLRNPIIHGPRLTRKRLLSVTESQTHEKLEEELHLSSKSSKIYETPDTYLSNEILLSEILSLKETEVQCSGALVDLYDCKVLVKVAHVTMHHNAITNRSETACIMTVDPAGRLRLILTYRFRSLRTYVTPHFRTPFPSIRCNEALASRWATCVLRLRMSLNISL</sequence>
<organism evidence="1 2">
    <name type="scientific">Eumeta variegata</name>
    <name type="common">Bagworm moth</name>
    <name type="synonym">Eumeta japonica</name>
    <dbReference type="NCBI Taxonomy" id="151549"/>
    <lineage>
        <taxon>Eukaryota</taxon>
        <taxon>Metazoa</taxon>
        <taxon>Ecdysozoa</taxon>
        <taxon>Arthropoda</taxon>
        <taxon>Hexapoda</taxon>
        <taxon>Insecta</taxon>
        <taxon>Pterygota</taxon>
        <taxon>Neoptera</taxon>
        <taxon>Endopterygota</taxon>
        <taxon>Lepidoptera</taxon>
        <taxon>Glossata</taxon>
        <taxon>Ditrysia</taxon>
        <taxon>Tineoidea</taxon>
        <taxon>Psychidae</taxon>
        <taxon>Oiketicinae</taxon>
        <taxon>Eumeta</taxon>
    </lineage>
</organism>
<dbReference type="AlphaFoldDB" id="A0A4C1YD58"/>
<gene>
    <name evidence="1" type="ORF">EVAR_56116_1</name>
</gene>
<protein>
    <submittedName>
        <fullName evidence="1">Uncharacterized protein</fullName>
    </submittedName>
</protein>